<dbReference type="RefSeq" id="WP_112770278.1">
    <property type="nucleotide sequence ID" value="NZ_CP063191.1"/>
</dbReference>
<comment type="caution">
    <text evidence="2">The sequence shown here is derived from an EMBL/GenBank/DDBJ whole genome shotgun (WGS) entry which is preliminary data.</text>
</comment>
<dbReference type="Proteomes" id="UP000251047">
    <property type="component" value="Unassembled WGS sequence"/>
</dbReference>
<dbReference type="GO" id="GO:0003922">
    <property type="term" value="F:GMP synthase (glutamine-hydrolyzing) activity"/>
    <property type="evidence" value="ECO:0007669"/>
    <property type="project" value="UniProtKB-EC"/>
</dbReference>
<gene>
    <name evidence="2" type="ORF">CWC39_09755</name>
</gene>
<dbReference type="GO" id="GO:0005829">
    <property type="term" value="C:cytosol"/>
    <property type="evidence" value="ECO:0007669"/>
    <property type="project" value="TreeGrafter"/>
</dbReference>
<dbReference type="EMBL" id="PHQP01000108">
    <property type="protein sequence ID" value="RAV33195.1"/>
    <property type="molecule type" value="Genomic_DNA"/>
</dbReference>
<evidence type="ECO:0000313" key="2">
    <source>
        <dbReference type="EMBL" id="RAV33195.1"/>
    </source>
</evidence>
<dbReference type="InterPro" id="IPR044992">
    <property type="entry name" value="ChyE-like"/>
</dbReference>
<feature type="domain" description="Glutamine amidotransferase" evidence="1">
    <location>
        <begin position="40"/>
        <end position="185"/>
    </location>
</feature>
<dbReference type="FunFam" id="3.40.50.880:FF:000033">
    <property type="entry name" value="Glutamine amidotransferase class-I"/>
    <property type="match status" value="1"/>
</dbReference>
<evidence type="ECO:0000259" key="1">
    <source>
        <dbReference type="Pfam" id="PF00117"/>
    </source>
</evidence>
<protein>
    <submittedName>
        <fullName evidence="2">GMP synthase</fullName>
        <ecNumber evidence="2">6.3.5.2</ecNumber>
    </submittedName>
</protein>
<keyword evidence="2" id="KW-0436">Ligase</keyword>
<accession>A0A364V974</accession>
<name>A0A364V974_9CORY</name>
<dbReference type="PANTHER" id="PTHR42695:SF5">
    <property type="entry name" value="GLUTAMINE AMIDOTRANSFERASE YLR126C-RELATED"/>
    <property type="match status" value="1"/>
</dbReference>
<dbReference type="AlphaFoldDB" id="A0A364V974"/>
<dbReference type="Pfam" id="PF00117">
    <property type="entry name" value="GATase"/>
    <property type="match status" value="1"/>
</dbReference>
<sequence>MHVHFVTHMEFELPGAIQTWAASRGHSMTFSRVFAEEPLPQERDIEGINMLVVMGGPQSPSTTKAEYPFFDSPAEQELMAQCVRAGKKVLGVCLGAQLLGEALGGKTERSPHKEIGCFPISLTEPGRVDPMVAHFGEKLTVAHWHGDMVGLPEGAVVLAGSEGCPRQIVRFAPHAYGLQCHMEFTRDLVGLMTDADENELREGADLPFVQSAEELHAYDYSEMNAALEGFLDRFAAANGAEELL</sequence>
<dbReference type="PROSITE" id="PS51273">
    <property type="entry name" value="GATASE_TYPE_1"/>
    <property type="match status" value="1"/>
</dbReference>
<dbReference type="InterPro" id="IPR017926">
    <property type="entry name" value="GATASE"/>
</dbReference>
<evidence type="ECO:0000313" key="3">
    <source>
        <dbReference type="Proteomes" id="UP000251047"/>
    </source>
</evidence>
<dbReference type="SUPFAM" id="SSF52317">
    <property type="entry name" value="Class I glutamine amidotransferase-like"/>
    <property type="match status" value="1"/>
</dbReference>
<dbReference type="CDD" id="cd01741">
    <property type="entry name" value="GATase1_1"/>
    <property type="match status" value="1"/>
</dbReference>
<dbReference type="PANTHER" id="PTHR42695">
    <property type="entry name" value="GLUTAMINE AMIDOTRANSFERASE YLR126C-RELATED"/>
    <property type="match status" value="1"/>
</dbReference>
<organism evidence="2 3">
    <name type="scientific">Corynebacterium heidelbergense</name>
    <dbReference type="NCBI Taxonomy" id="2055947"/>
    <lineage>
        <taxon>Bacteria</taxon>
        <taxon>Bacillati</taxon>
        <taxon>Actinomycetota</taxon>
        <taxon>Actinomycetes</taxon>
        <taxon>Mycobacteriales</taxon>
        <taxon>Corynebacteriaceae</taxon>
        <taxon>Corynebacterium</taxon>
    </lineage>
</organism>
<dbReference type="EC" id="6.3.5.2" evidence="2"/>
<dbReference type="NCBIfam" id="NF006098">
    <property type="entry name" value="PRK08250.1"/>
    <property type="match status" value="1"/>
</dbReference>
<dbReference type="Gene3D" id="3.40.50.880">
    <property type="match status" value="1"/>
</dbReference>
<dbReference type="InterPro" id="IPR029062">
    <property type="entry name" value="Class_I_gatase-like"/>
</dbReference>
<reference evidence="2 3" key="1">
    <citation type="journal article" date="2018" name="Syst. Appl. Microbiol.">
        <title>Corynebacterium heidelbergense sp. nov., isolated from the preen glands of Egyptian geese (Alopochen aegyptiacus).</title>
        <authorList>
            <person name="Braun M.S."/>
            <person name="Wang E."/>
            <person name="Zimmermann S."/>
            <person name="Wink M."/>
        </authorList>
    </citation>
    <scope>NUCLEOTIDE SEQUENCE [LARGE SCALE GENOMIC DNA]</scope>
    <source>
        <strain evidence="2 3">DSM 104638</strain>
    </source>
</reference>
<proteinExistence type="predicted"/>
<dbReference type="OrthoDB" id="5196541at2"/>